<evidence type="ECO:0000313" key="2">
    <source>
        <dbReference type="EMBL" id="KAF2185461.1"/>
    </source>
</evidence>
<gene>
    <name evidence="2" type="ORF">K469DRAFT_778229</name>
</gene>
<protein>
    <recommendedName>
        <fullName evidence="1">GPI inositol-deacylase winged helix domain-containing protein</fullName>
    </recommendedName>
</protein>
<feature type="non-terminal residue" evidence="2">
    <location>
        <position position="1"/>
    </location>
</feature>
<evidence type="ECO:0000259" key="1">
    <source>
        <dbReference type="Pfam" id="PF22939"/>
    </source>
</evidence>
<dbReference type="InterPro" id="IPR054471">
    <property type="entry name" value="GPIID_WHD"/>
</dbReference>
<dbReference type="Proteomes" id="UP000800200">
    <property type="component" value="Unassembled WGS sequence"/>
</dbReference>
<sequence length="250" mass="28413">TGFLLPTLQIRTILQATTVRDRDEALKTLPSNLDEAFGGTMSRIEQQPNALSEKAGKIIAWIQLAERPLTVDELLCSLAIKDGDTCLNLRGIPVRKTLLNCCHGLAVIDQETSTVRLVHYSLQEHLRPQDQIFGVTKAKWHSKIARTCLTFLEFPSVPAREAPEQNNRTITLPFYASTQWGHHLRRSDNSSDTTMELAKRYLYNGLANNFESLRLLYEAMYPYDYQRLLDQVSAAHIVAFFWAFLESCPT</sequence>
<name>A0A6A6E0J9_9PEZI</name>
<keyword evidence="3" id="KW-1185">Reference proteome</keyword>
<feature type="domain" description="GPI inositol-deacylase winged helix" evidence="1">
    <location>
        <begin position="53"/>
        <end position="127"/>
    </location>
</feature>
<dbReference type="PANTHER" id="PTHR10039">
    <property type="entry name" value="AMELOGENIN"/>
    <property type="match status" value="1"/>
</dbReference>
<organism evidence="2 3">
    <name type="scientific">Zopfia rhizophila CBS 207.26</name>
    <dbReference type="NCBI Taxonomy" id="1314779"/>
    <lineage>
        <taxon>Eukaryota</taxon>
        <taxon>Fungi</taxon>
        <taxon>Dikarya</taxon>
        <taxon>Ascomycota</taxon>
        <taxon>Pezizomycotina</taxon>
        <taxon>Dothideomycetes</taxon>
        <taxon>Dothideomycetes incertae sedis</taxon>
        <taxon>Zopfiaceae</taxon>
        <taxon>Zopfia</taxon>
    </lineage>
</organism>
<dbReference type="PANTHER" id="PTHR10039:SF15">
    <property type="entry name" value="NACHT DOMAIN-CONTAINING PROTEIN"/>
    <property type="match status" value="1"/>
</dbReference>
<dbReference type="Pfam" id="PF22939">
    <property type="entry name" value="WHD_GPIID"/>
    <property type="match status" value="1"/>
</dbReference>
<proteinExistence type="predicted"/>
<dbReference type="OrthoDB" id="2546325at2759"/>
<accession>A0A6A6E0J9</accession>
<evidence type="ECO:0000313" key="3">
    <source>
        <dbReference type="Proteomes" id="UP000800200"/>
    </source>
</evidence>
<reference evidence="2" key="1">
    <citation type="journal article" date="2020" name="Stud. Mycol.">
        <title>101 Dothideomycetes genomes: a test case for predicting lifestyles and emergence of pathogens.</title>
        <authorList>
            <person name="Haridas S."/>
            <person name="Albert R."/>
            <person name="Binder M."/>
            <person name="Bloem J."/>
            <person name="Labutti K."/>
            <person name="Salamov A."/>
            <person name="Andreopoulos B."/>
            <person name="Baker S."/>
            <person name="Barry K."/>
            <person name="Bills G."/>
            <person name="Bluhm B."/>
            <person name="Cannon C."/>
            <person name="Castanera R."/>
            <person name="Culley D."/>
            <person name="Daum C."/>
            <person name="Ezra D."/>
            <person name="Gonzalez J."/>
            <person name="Henrissat B."/>
            <person name="Kuo A."/>
            <person name="Liang C."/>
            <person name="Lipzen A."/>
            <person name="Lutzoni F."/>
            <person name="Magnuson J."/>
            <person name="Mondo S."/>
            <person name="Nolan M."/>
            <person name="Ohm R."/>
            <person name="Pangilinan J."/>
            <person name="Park H.-J."/>
            <person name="Ramirez L."/>
            <person name="Alfaro M."/>
            <person name="Sun H."/>
            <person name="Tritt A."/>
            <person name="Yoshinaga Y."/>
            <person name="Zwiers L.-H."/>
            <person name="Turgeon B."/>
            <person name="Goodwin S."/>
            <person name="Spatafora J."/>
            <person name="Crous P."/>
            <person name="Grigoriev I."/>
        </authorList>
    </citation>
    <scope>NUCLEOTIDE SEQUENCE</scope>
    <source>
        <strain evidence="2">CBS 207.26</strain>
    </source>
</reference>
<dbReference type="AlphaFoldDB" id="A0A6A6E0J9"/>
<dbReference type="EMBL" id="ML994633">
    <property type="protein sequence ID" value="KAF2185461.1"/>
    <property type="molecule type" value="Genomic_DNA"/>
</dbReference>